<organism evidence="1 2">
    <name type="scientific">Glossina palpalis gambiensis</name>
    <dbReference type="NCBI Taxonomy" id="67801"/>
    <lineage>
        <taxon>Eukaryota</taxon>
        <taxon>Metazoa</taxon>
        <taxon>Ecdysozoa</taxon>
        <taxon>Arthropoda</taxon>
        <taxon>Hexapoda</taxon>
        <taxon>Insecta</taxon>
        <taxon>Pterygota</taxon>
        <taxon>Neoptera</taxon>
        <taxon>Endopterygota</taxon>
        <taxon>Diptera</taxon>
        <taxon>Brachycera</taxon>
        <taxon>Muscomorpha</taxon>
        <taxon>Hippoboscoidea</taxon>
        <taxon>Glossinidae</taxon>
        <taxon>Glossina</taxon>
    </lineage>
</organism>
<dbReference type="AlphaFoldDB" id="A0A1B0B4M1"/>
<protein>
    <submittedName>
        <fullName evidence="1">Uncharacterized protein</fullName>
    </submittedName>
</protein>
<dbReference type="EnsemblMetazoa" id="GPPI018673-RA">
    <property type="protein sequence ID" value="GPPI018673-PA"/>
    <property type="gene ID" value="GPPI018673"/>
</dbReference>
<proteinExistence type="predicted"/>
<reference evidence="1" key="2">
    <citation type="submission" date="2020-05" db="UniProtKB">
        <authorList>
            <consortium name="EnsemblMetazoa"/>
        </authorList>
    </citation>
    <scope>IDENTIFICATION</scope>
    <source>
        <strain evidence="1">IAEA</strain>
    </source>
</reference>
<reference evidence="2" key="1">
    <citation type="submission" date="2015-01" db="EMBL/GenBank/DDBJ databases">
        <authorList>
            <person name="Aksoy S."/>
            <person name="Warren W."/>
            <person name="Wilson R.K."/>
        </authorList>
    </citation>
    <scope>NUCLEOTIDE SEQUENCE [LARGE SCALE GENOMIC DNA]</scope>
    <source>
        <strain evidence="2">IAEA</strain>
    </source>
</reference>
<sequence>MKMQTGSAQHGPTCSAKTTPEFYLDASGNVEELRKRWGRFVGGKHTFKTTIRFLELQEKHETAQILWSSRAPTVTRALTSTPIDAEIQAREQILD</sequence>
<dbReference type="EMBL" id="JXJN01008371">
    <property type="status" value="NOT_ANNOTATED_CDS"/>
    <property type="molecule type" value="Genomic_DNA"/>
</dbReference>
<evidence type="ECO:0000313" key="2">
    <source>
        <dbReference type="Proteomes" id="UP000092460"/>
    </source>
</evidence>
<accession>A0A1B0B4M1</accession>
<dbReference type="Proteomes" id="UP000092460">
    <property type="component" value="Unassembled WGS sequence"/>
</dbReference>
<name>A0A1B0B4M1_9MUSC</name>
<evidence type="ECO:0000313" key="1">
    <source>
        <dbReference type="EnsemblMetazoa" id="GPPI018673-PA"/>
    </source>
</evidence>
<dbReference type="VEuPathDB" id="VectorBase:GPPI018673"/>
<keyword evidence="2" id="KW-1185">Reference proteome</keyword>